<dbReference type="PANTHER" id="PTHR46444:SF19">
    <property type="entry name" value="OS02G0745600 PROTEIN"/>
    <property type="match status" value="1"/>
</dbReference>
<dbReference type="PROSITE" id="PS51222">
    <property type="entry name" value="DCD"/>
    <property type="match status" value="1"/>
</dbReference>
<reference evidence="3" key="1">
    <citation type="journal article" date="2013" name="Science">
        <title>The Amborella genome and the evolution of flowering plants.</title>
        <authorList>
            <consortium name="Amborella Genome Project"/>
        </authorList>
    </citation>
    <scope>NUCLEOTIDE SEQUENCE [LARGE SCALE GENOMIC DNA]</scope>
</reference>
<dbReference type="SMART" id="SM00767">
    <property type="entry name" value="DCD"/>
    <property type="match status" value="1"/>
</dbReference>
<dbReference type="AlphaFoldDB" id="U5D3F1"/>
<evidence type="ECO:0000313" key="2">
    <source>
        <dbReference type="EMBL" id="ERN14893.1"/>
    </source>
</evidence>
<evidence type="ECO:0000259" key="1">
    <source>
        <dbReference type="PROSITE" id="PS51222"/>
    </source>
</evidence>
<dbReference type="Proteomes" id="UP000017836">
    <property type="component" value="Unassembled WGS sequence"/>
</dbReference>
<name>U5D3F1_AMBTC</name>
<protein>
    <recommendedName>
        <fullName evidence="1">DCD domain-containing protein</fullName>
    </recommendedName>
</protein>
<accession>U5D3F1</accession>
<dbReference type="PANTHER" id="PTHR46444">
    <property type="entry name" value="DCD (DEVELOPMENT AND CELL DEATH) DOMAIN PROTEIN-RELATED"/>
    <property type="match status" value="1"/>
</dbReference>
<dbReference type="EMBL" id="KI392518">
    <property type="protein sequence ID" value="ERN14893.1"/>
    <property type="molecule type" value="Genomic_DNA"/>
</dbReference>
<gene>
    <name evidence="2" type="ORF">AMTR_s00032p00169270</name>
</gene>
<dbReference type="Pfam" id="PF10539">
    <property type="entry name" value="Dev_Cell_Death"/>
    <property type="match status" value="1"/>
</dbReference>
<evidence type="ECO:0000313" key="3">
    <source>
        <dbReference type="Proteomes" id="UP000017836"/>
    </source>
</evidence>
<proteinExistence type="predicted"/>
<dbReference type="InterPro" id="IPR013989">
    <property type="entry name" value="Dev_and_cell_death_domain"/>
</dbReference>
<feature type="domain" description="DCD" evidence="1">
    <location>
        <begin position="1"/>
        <end position="77"/>
    </location>
</feature>
<sequence>MYGIFRASSDGAVDIVPHAFRSSGKQFSAQIRFQKLSPHLVLEEHEFRTAMSYYADKKFLLYLSEEQVKELIHLFYEKKADCLPMSDPKLRKNSFKETHPVKVRVSRKGRPAIAGSANEPCPLLSEDLELNDDEGNNTDAYDPNNPIIVSVSGGGRSVTARDVEDPNLQLPNYLGNVDLRNRFNESPVLVNACSERRFLTSSNVINSNLLQRQEIGLSNEPRNRSDGYESVLVSESRESRHLTAHCAEHLSTVQDGKEHYCLSHYPDSSRSYLFDPRYITQPFLQAEGSRLEHEYEVPFLPGEVPSTTQIDSTRRVTPVHGCIPDQLNPDYISQSTNSDMDHDSALAKEYQRTSWGVEIPGIGNVPYSCISTRDGDAFNSKPWGCDIPSTDDLHYSRVSSMDGDCFGYFPSKYGDGISTGRECMYGSCLIHGRAGHQCFGHHTLTGSLSHSLKAKTVDLNGSCVLGRSGECEVHVATCGATLESLQSDGYNELRHSHLEIPHLISDEEYFPLSISPSNRVRRESVFSRLSNAPPRHVRADTPDVDLSESELLEMIARRRVTRMRYCEKRNEKHPSLNLRVQLDDGYKTQSTNVGTDYEGETQWSNVGTDYGDEIQLVDDGIEFVMEEVQENIVKSYPNFKRRSKVQEKKKNGSNAFAEDQEAIEREIKGTTSKNKRRKLVRPFLGDIAQDLGNSNSFKCTVEEGSTEEKVDGMSLDIKVDSAIVSVSQGLVGSTADNMVEKLKQ</sequence>
<keyword evidence="3" id="KW-1185">Reference proteome</keyword>
<dbReference type="HOGENOM" id="CLU_373571_0_0_1"/>
<organism evidence="2 3">
    <name type="scientific">Amborella trichopoda</name>
    <dbReference type="NCBI Taxonomy" id="13333"/>
    <lineage>
        <taxon>Eukaryota</taxon>
        <taxon>Viridiplantae</taxon>
        <taxon>Streptophyta</taxon>
        <taxon>Embryophyta</taxon>
        <taxon>Tracheophyta</taxon>
        <taxon>Spermatophyta</taxon>
        <taxon>Magnoliopsida</taxon>
        <taxon>Amborellales</taxon>
        <taxon>Amborellaceae</taxon>
        <taxon>Amborella</taxon>
    </lineage>
</organism>
<dbReference type="Gramene" id="ERN14893">
    <property type="protein sequence ID" value="ERN14893"/>
    <property type="gene ID" value="AMTR_s00032p00169270"/>
</dbReference>